<organism evidence="3">
    <name type="scientific">marine sediment metagenome</name>
    <dbReference type="NCBI Taxonomy" id="412755"/>
    <lineage>
        <taxon>unclassified sequences</taxon>
        <taxon>metagenomes</taxon>
        <taxon>ecological metagenomes</taxon>
    </lineage>
</organism>
<dbReference type="PANTHER" id="PTHR44591:SF25">
    <property type="entry name" value="CHEMOTAXIS TWO-COMPONENT RESPONSE REGULATOR"/>
    <property type="match status" value="1"/>
</dbReference>
<dbReference type="EMBL" id="BARW01013800">
    <property type="protein sequence ID" value="GAI83715.1"/>
    <property type="molecule type" value="Genomic_DNA"/>
</dbReference>
<proteinExistence type="predicted"/>
<dbReference type="SMART" id="SM00448">
    <property type="entry name" value="REC"/>
    <property type="match status" value="1"/>
</dbReference>
<dbReference type="InterPro" id="IPR001789">
    <property type="entry name" value="Sig_transdc_resp-reg_receiver"/>
</dbReference>
<comment type="caution">
    <text evidence="3">The sequence shown here is derived from an EMBL/GenBank/DDBJ whole genome shotgun (WGS) entry which is preliminary data.</text>
</comment>
<dbReference type="GO" id="GO:0000160">
    <property type="term" value="P:phosphorelay signal transduction system"/>
    <property type="evidence" value="ECO:0007669"/>
    <property type="project" value="InterPro"/>
</dbReference>
<name>X1T824_9ZZZZ</name>
<dbReference type="PANTHER" id="PTHR44591">
    <property type="entry name" value="STRESS RESPONSE REGULATOR PROTEIN 1"/>
    <property type="match status" value="1"/>
</dbReference>
<evidence type="ECO:0000259" key="2">
    <source>
        <dbReference type="PROSITE" id="PS50110"/>
    </source>
</evidence>
<dbReference type="SUPFAM" id="SSF52172">
    <property type="entry name" value="CheY-like"/>
    <property type="match status" value="1"/>
</dbReference>
<keyword evidence="1" id="KW-0597">Phosphoprotein</keyword>
<dbReference type="Pfam" id="PF00072">
    <property type="entry name" value="Response_reg"/>
    <property type="match status" value="1"/>
</dbReference>
<evidence type="ECO:0000313" key="3">
    <source>
        <dbReference type="EMBL" id="GAI83715.1"/>
    </source>
</evidence>
<feature type="non-terminal residue" evidence="3">
    <location>
        <position position="114"/>
    </location>
</feature>
<feature type="domain" description="Response regulatory" evidence="2">
    <location>
        <begin position="7"/>
        <end position="114"/>
    </location>
</feature>
<protein>
    <recommendedName>
        <fullName evidence="2">Response regulatory domain-containing protein</fullName>
    </recommendedName>
</protein>
<gene>
    <name evidence="3" type="ORF">S12H4_25010</name>
</gene>
<dbReference type="InterPro" id="IPR011006">
    <property type="entry name" value="CheY-like_superfamily"/>
</dbReference>
<reference evidence="3" key="1">
    <citation type="journal article" date="2014" name="Front. Microbiol.">
        <title>High frequency of phylogenetically diverse reductive dehalogenase-homologous genes in deep subseafloor sedimentary metagenomes.</title>
        <authorList>
            <person name="Kawai M."/>
            <person name="Futagami T."/>
            <person name="Toyoda A."/>
            <person name="Takaki Y."/>
            <person name="Nishi S."/>
            <person name="Hori S."/>
            <person name="Arai W."/>
            <person name="Tsubouchi T."/>
            <person name="Morono Y."/>
            <person name="Uchiyama I."/>
            <person name="Ito T."/>
            <person name="Fujiyama A."/>
            <person name="Inagaki F."/>
            <person name="Takami H."/>
        </authorList>
    </citation>
    <scope>NUCLEOTIDE SEQUENCE</scope>
    <source>
        <strain evidence="3">Expedition CK06-06</strain>
    </source>
</reference>
<dbReference type="InterPro" id="IPR050595">
    <property type="entry name" value="Bact_response_regulator"/>
</dbReference>
<dbReference type="Gene3D" id="3.40.50.2300">
    <property type="match status" value="1"/>
</dbReference>
<dbReference type="PROSITE" id="PS50110">
    <property type="entry name" value="RESPONSE_REGULATORY"/>
    <property type="match status" value="1"/>
</dbReference>
<accession>X1T824</accession>
<dbReference type="AlphaFoldDB" id="X1T824"/>
<evidence type="ECO:0000256" key="1">
    <source>
        <dbReference type="ARBA" id="ARBA00022553"/>
    </source>
</evidence>
<sequence length="114" mass="12829">MGEYEPTVFVVDNDKEVCKSISFLVNNIGLNVQTFYDPLHFLDAYKAEQSGCLVADMLMPNLSGFELNSRLVDKGINLPTIIITEHADVAIAVEAMKRGIVDYIEKPFNNEFLR</sequence>